<feature type="active site" description="For ring-opening step" evidence="3">
    <location>
        <position position="136"/>
    </location>
</feature>
<gene>
    <name evidence="3 5" type="primary">nagB</name>
    <name evidence="5" type="ORF">ACFFK0_13205</name>
</gene>
<accession>A0ABV6DL76</accession>
<comment type="similarity">
    <text evidence="3">Belongs to the glucosamine/galactosamine-6-phosphate isomerase family. NagB subfamily.</text>
</comment>
<keyword evidence="2 3" id="KW-0119">Carbohydrate metabolism</keyword>
<dbReference type="PROSITE" id="PS01161">
    <property type="entry name" value="GLC_GALNAC_ISOMERASE"/>
    <property type="match status" value="1"/>
</dbReference>
<dbReference type="SUPFAM" id="SSF100950">
    <property type="entry name" value="NagB/RpiA/CoA transferase-like"/>
    <property type="match status" value="1"/>
</dbReference>
<feature type="active site" description="Proton acceptor; for enolization step" evidence="3">
    <location>
        <position position="67"/>
    </location>
</feature>
<evidence type="ECO:0000313" key="6">
    <source>
        <dbReference type="Proteomes" id="UP001589776"/>
    </source>
</evidence>
<protein>
    <recommendedName>
        <fullName evidence="3">Glucosamine-6-phosphate deaminase</fullName>
        <ecNumber evidence="3">3.5.99.6</ecNumber>
    </recommendedName>
    <alternativeName>
        <fullName evidence="3">GlcN6P deaminase</fullName>
        <shortName evidence="3">GNPDA</shortName>
    </alternativeName>
    <alternativeName>
        <fullName evidence="3">Glucosamine-6-phosphate isomerase</fullName>
    </alternativeName>
</protein>
<feature type="domain" description="Glucosamine/galactosamine-6-phosphate isomerase" evidence="4">
    <location>
        <begin position="18"/>
        <end position="228"/>
    </location>
</feature>
<keyword evidence="1 3" id="KW-0378">Hydrolase</keyword>
<dbReference type="NCBIfam" id="TIGR00502">
    <property type="entry name" value="nagB"/>
    <property type="match status" value="1"/>
</dbReference>
<comment type="pathway">
    <text evidence="3">Amino-sugar metabolism; N-acetylneuraminate degradation; D-fructose 6-phosphate from N-acetylneuraminate: step 5/5.</text>
</comment>
<dbReference type="CDD" id="cd01399">
    <property type="entry name" value="GlcN6P_deaminase"/>
    <property type="match status" value="1"/>
</dbReference>
<dbReference type="InterPro" id="IPR018321">
    <property type="entry name" value="Glucosamine6P_isomerase_CS"/>
</dbReference>
<feature type="active site" description="Proton acceptor; for ring-opening step" evidence="3">
    <location>
        <position position="138"/>
    </location>
</feature>
<comment type="caution">
    <text evidence="3">Lacks conserved residue(s) required for the propagation of feature annotation.</text>
</comment>
<evidence type="ECO:0000259" key="4">
    <source>
        <dbReference type="Pfam" id="PF01182"/>
    </source>
</evidence>
<dbReference type="PANTHER" id="PTHR11280:SF5">
    <property type="entry name" value="GLUCOSAMINE-6-PHOSPHATE ISOMERASE"/>
    <property type="match status" value="1"/>
</dbReference>
<dbReference type="RefSeq" id="WP_377470698.1">
    <property type="nucleotide sequence ID" value="NZ_JBHLWN010000049.1"/>
</dbReference>
<dbReference type="EMBL" id="JBHLWN010000049">
    <property type="protein sequence ID" value="MFC0213401.1"/>
    <property type="molecule type" value="Genomic_DNA"/>
</dbReference>
<feature type="active site" description="For ring-opening step" evidence="3">
    <location>
        <position position="143"/>
    </location>
</feature>
<proteinExistence type="inferred from homology"/>
<name>A0ABV6DL76_9BACL</name>
<keyword evidence="6" id="KW-1185">Reference proteome</keyword>
<evidence type="ECO:0000256" key="2">
    <source>
        <dbReference type="ARBA" id="ARBA00023277"/>
    </source>
</evidence>
<dbReference type="Proteomes" id="UP001589776">
    <property type="component" value="Unassembled WGS sequence"/>
</dbReference>
<dbReference type="InterPro" id="IPR006148">
    <property type="entry name" value="Glc/Gal-6P_isomerase"/>
</dbReference>
<dbReference type="InterPro" id="IPR004547">
    <property type="entry name" value="Glucosamine6P_isomerase"/>
</dbReference>
<organism evidence="5 6">
    <name type="scientific">Paenibacillus chartarius</name>
    <dbReference type="NCBI Taxonomy" id="747481"/>
    <lineage>
        <taxon>Bacteria</taxon>
        <taxon>Bacillati</taxon>
        <taxon>Bacillota</taxon>
        <taxon>Bacilli</taxon>
        <taxon>Bacillales</taxon>
        <taxon>Paenibacillaceae</taxon>
        <taxon>Paenibacillus</taxon>
    </lineage>
</organism>
<comment type="function">
    <text evidence="3">Catalyzes the reversible isomerization-deamination of glucosamine 6-phosphate (GlcN6P) to form fructose 6-phosphate (Fru6P) and ammonium ion.</text>
</comment>
<dbReference type="PANTHER" id="PTHR11280">
    <property type="entry name" value="GLUCOSAMINE-6-PHOSPHATE ISOMERASE"/>
    <property type="match status" value="1"/>
</dbReference>
<sequence length="243" mass="26193">MNIRIFNSQEDLNEAAADLIGGLVLRNPSAVLGLATGGTPVGIYASLVRRCAAGIVRFRDVTTFNLDEYVGLPKNHPESYFSYMRKHLFDAVDARPERCHLPDGSAADIAAECARYDGLLAQAGRIDLQLLGIGHNGHIGFNEPDHALLSGTHVVELKPSTREANARFFDSPEQVPTHAITMGIGSILKAQSILLVARGADKAEIMQRALYGPITTDCPASLLQTHADLHVYVDTAAGRLLNV</sequence>
<evidence type="ECO:0000256" key="1">
    <source>
        <dbReference type="ARBA" id="ARBA00022801"/>
    </source>
</evidence>
<comment type="caution">
    <text evidence="5">The sequence shown here is derived from an EMBL/GenBank/DDBJ whole genome shotgun (WGS) entry which is preliminary data.</text>
</comment>
<evidence type="ECO:0000313" key="5">
    <source>
        <dbReference type="EMBL" id="MFC0213401.1"/>
    </source>
</evidence>
<dbReference type="Pfam" id="PF01182">
    <property type="entry name" value="Glucosamine_iso"/>
    <property type="match status" value="1"/>
</dbReference>
<reference evidence="5 6" key="1">
    <citation type="submission" date="2024-09" db="EMBL/GenBank/DDBJ databases">
        <authorList>
            <person name="Sun Q."/>
            <person name="Mori K."/>
        </authorList>
    </citation>
    <scope>NUCLEOTIDE SEQUENCE [LARGE SCALE GENOMIC DNA]</scope>
    <source>
        <strain evidence="5 6">CCM 7759</strain>
    </source>
</reference>
<dbReference type="InterPro" id="IPR037171">
    <property type="entry name" value="NagB/RpiA_transferase-like"/>
</dbReference>
<comment type="catalytic activity">
    <reaction evidence="3">
        <text>alpha-D-glucosamine 6-phosphate + H2O = beta-D-fructose 6-phosphate + NH4(+)</text>
        <dbReference type="Rhea" id="RHEA:12172"/>
        <dbReference type="ChEBI" id="CHEBI:15377"/>
        <dbReference type="ChEBI" id="CHEBI:28938"/>
        <dbReference type="ChEBI" id="CHEBI:57634"/>
        <dbReference type="ChEBI" id="CHEBI:75989"/>
        <dbReference type="EC" id="3.5.99.6"/>
    </reaction>
</comment>
<evidence type="ECO:0000256" key="3">
    <source>
        <dbReference type="HAMAP-Rule" id="MF_01241"/>
    </source>
</evidence>
<dbReference type="HAMAP" id="MF_01241">
    <property type="entry name" value="GlcN6P_deamin"/>
    <property type="match status" value="1"/>
</dbReference>
<dbReference type="Gene3D" id="3.40.50.1360">
    <property type="match status" value="1"/>
</dbReference>
<dbReference type="EC" id="3.5.99.6" evidence="3"/>
<dbReference type="GO" id="GO:0004342">
    <property type="term" value="F:glucosamine-6-phosphate deaminase activity"/>
    <property type="evidence" value="ECO:0007669"/>
    <property type="project" value="UniProtKB-EC"/>
</dbReference>